<dbReference type="CDD" id="cd00156">
    <property type="entry name" value="REC"/>
    <property type="match status" value="1"/>
</dbReference>
<evidence type="ECO:0000256" key="1">
    <source>
        <dbReference type="PROSITE-ProRule" id="PRU00169"/>
    </source>
</evidence>
<dbReference type="InterPro" id="IPR011006">
    <property type="entry name" value="CheY-like_superfamily"/>
</dbReference>
<sequence>MAQYLDVIILDDDPIVCRVLKEIVTSFYDWGSVHTFTDFLEARTYCFERDTSVAIFILDVFLNDKSAFDFINEIKLHYPMAPQDTVVITGQASDDVVDLCITTGVNHLFEKPVRRYALQLAIRAIASKYISFAQKLMQDPDFAADVKRLESRD</sequence>
<accession>A0A0D2JBR5</accession>
<gene>
    <name evidence="3" type="ORF">X474_02495</name>
</gene>
<evidence type="ECO:0000313" key="4">
    <source>
        <dbReference type="Proteomes" id="UP000032233"/>
    </source>
</evidence>
<dbReference type="OrthoDB" id="5418965at2"/>
<dbReference type="SUPFAM" id="SSF52172">
    <property type="entry name" value="CheY-like"/>
    <property type="match status" value="1"/>
</dbReference>
<dbReference type="AlphaFoldDB" id="A0A0D2JBR5"/>
<organism evidence="3 4">
    <name type="scientific">Dethiosulfatarculus sandiegensis</name>
    <dbReference type="NCBI Taxonomy" id="1429043"/>
    <lineage>
        <taxon>Bacteria</taxon>
        <taxon>Pseudomonadati</taxon>
        <taxon>Thermodesulfobacteriota</taxon>
        <taxon>Desulfarculia</taxon>
        <taxon>Desulfarculales</taxon>
        <taxon>Desulfarculaceae</taxon>
        <taxon>Dethiosulfatarculus</taxon>
    </lineage>
</organism>
<dbReference type="GO" id="GO:0000160">
    <property type="term" value="P:phosphorelay signal transduction system"/>
    <property type="evidence" value="ECO:0007669"/>
    <property type="project" value="InterPro"/>
</dbReference>
<protein>
    <submittedName>
        <fullName evidence="3">Histidine kinase</fullName>
    </submittedName>
</protein>
<dbReference type="Gene3D" id="3.40.50.2300">
    <property type="match status" value="1"/>
</dbReference>
<dbReference type="GO" id="GO:0016301">
    <property type="term" value="F:kinase activity"/>
    <property type="evidence" value="ECO:0007669"/>
    <property type="project" value="UniProtKB-KW"/>
</dbReference>
<evidence type="ECO:0000259" key="2">
    <source>
        <dbReference type="PROSITE" id="PS50110"/>
    </source>
</evidence>
<dbReference type="PROSITE" id="PS50110">
    <property type="entry name" value="RESPONSE_REGULATORY"/>
    <property type="match status" value="1"/>
</dbReference>
<feature type="domain" description="Response regulatory" evidence="2">
    <location>
        <begin position="6"/>
        <end position="126"/>
    </location>
</feature>
<feature type="modified residue" description="4-aspartylphosphate" evidence="1">
    <location>
        <position position="59"/>
    </location>
</feature>
<comment type="caution">
    <text evidence="3">The sequence shown here is derived from an EMBL/GenBank/DDBJ whole genome shotgun (WGS) entry which is preliminary data.</text>
</comment>
<dbReference type="RefSeq" id="WP_044346631.1">
    <property type="nucleotide sequence ID" value="NZ_AZAC01000002.1"/>
</dbReference>
<keyword evidence="4" id="KW-1185">Reference proteome</keyword>
<dbReference type="STRING" id="1429043.X474_02495"/>
<keyword evidence="3" id="KW-0808">Transferase</keyword>
<dbReference type="Pfam" id="PF00072">
    <property type="entry name" value="Response_reg"/>
    <property type="match status" value="1"/>
</dbReference>
<reference evidence="3 4" key="1">
    <citation type="submission" date="2013-11" db="EMBL/GenBank/DDBJ databases">
        <title>Metagenomic analysis of a methanogenic consortium involved in long chain n-alkane degradation.</title>
        <authorList>
            <person name="Davidova I.A."/>
            <person name="Callaghan A.V."/>
            <person name="Wawrik B."/>
            <person name="Pruitt S."/>
            <person name="Marks C."/>
            <person name="Duncan K.E."/>
            <person name="Suflita J.M."/>
        </authorList>
    </citation>
    <scope>NUCLEOTIDE SEQUENCE [LARGE SCALE GENOMIC DNA]</scope>
    <source>
        <strain evidence="3 4">SPR</strain>
    </source>
</reference>
<dbReference type="InterPro" id="IPR001789">
    <property type="entry name" value="Sig_transdc_resp-reg_receiver"/>
</dbReference>
<dbReference type="InParanoid" id="A0A0D2JBR5"/>
<dbReference type="EMBL" id="AZAC01000002">
    <property type="protein sequence ID" value="KIX15584.1"/>
    <property type="molecule type" value="Genomic_DNA"/>
</dbReference>
<proteinExistence type="predicted"/>
<name>A0A0D2JBR5_9BACT</name>
<keyword evidence="1" id="KW-0597">Phosphoprotein</keyword>
<dbReference type="Proteomes" id="UP000032233">
    <property type="component" value="Unassembled WGS sequence"/>
</dbReference>
<evidence type="ECO:0000313" key="3">
    <source>
        <dbReference type="EMBL" id="KIX15584.1"/>
    </source>
</evidence>
<dbReference type="SMART" id="SM00448">
    <property type="entry name" value="REC"/>
    <property type="match status" value="1"/>
</dbReference>
<keyword evidence="3" id="KW-0418">Kinase</keyword>